<feature type="repeat" description="PPR" evidence="2">
    <location>
        <begin position="457"/>
        <end position="491"/>
    </location>
</feature>
<dbReference type="InterPro" id="IPR011990">
    <property type="entry name" value="TPR-like_helical_dom_sf"/>
</dbReference>
<name>A0A654EU91_ARATH</name>
<protein>
    <recommendedName>
        <fullName evidence="5">Pentatricopeptide repeat-containing protein At2g13600</fullName>
    </recommendedName>
</protein>
<feature type="repeat" description="PPR" evidence="2">
    <location>
        <begin position="85"/>
        <end position="115"/>
    </location>
</feature>
<dbReference type="AlphaFoldDB" id="A0A654EU91"/>
<dbReference type="FunFam" id="1.25.40.10:FF:000031">
    <property type="entry name" value="Pentatricopeptide repeat-containing protein mitochondrial"/>
    <property type="match status" value="1"/>
</dbReference>
<evidence type="ECO:0008006" key="5">
    <source>
        <dbReference type="Google" id="ProtNLM"/>
    </source>
</evidence>
<reference evidence="3 4" key="1">
    <citation type="submission" date="2019-11" db="EMBL/GenBank/DDBJ databases">
        <authorList>
            <person name="Jiao W.-B."/>
            <person name="Schneeberger K."/>
        </authorList>
    </citation>
    <scope>NUCLEOTIDE SEQUENCE [LARGE SCALE GENOMIC DNA]</scope>
    <source>
        <strain evidence="4">cv. An-1</strain>
    </source>
</reference>
<dbReference type="Gene3D" id="1.25.40.10">
    <property type="entry name" value="Tetratricopeptide repeat domain"/>
    <property type="match status" value="5"/>
</dbReference>
<dbReference type="FunFam" id="1.25.40.10:FF:000853">
    <property type="entry name" value="Pentatricopeptide repeat-containing protein At2g13600"/>
    <property type="match status" value="1"/>
</dbReference>
<keyword evidence="1" id="KW-0677">Repeat</keyword>
<feature type="repeat" description="PPR" evidence="2">
    <location>
        <begin position="217"/>
        <end position="251"/>
    </location>
</feature>
<dbReference type="FunFam" id="1.25.40.10:FF:002018">
    <property type="entry name" value="Pentatricopeptide repeat-containing protein At2g13600"/>
    <property type="match status" value="1"/>
</dbReference>
<dbReference type="NCBIfam" id="TIGR00756">
    <property type="entry name" value="PPR"/>
    <property type="match status" value="8"/>
</dbReference>
<organism evidence="3 4">
    <name type="scientific">Arabidopsis thaliana</name>
    <name type="common">Mouse-ear cress</name>
    <dbReference type="NCBI Taxonomy" id="3702"/>
    <lineage>
        <taxon>Eukaryota</taxon>
        <taxon>Viridiplantae</taxon>
        <taxon>Streptophyta</taxon>
        <taxon>Embryophyta</taxon>
        <taxon>Tracheophyta</taxon>
        <taxon>Spermatophyta</taxon>
        <taxon>Magnoliopsida</taxon>
        <taxon>eudicotyledons</taxon>
        <taxon>Gunneridae</taxon>
        <taxon>Pentapetalae</taxon>
        <taxon>rosids</taxon>
        <taxon>malvids</taxon>
        <taxon>Brassicales</taxon>
        <taxon>Brassicaceae</taxon>
        <taxon>Camelineae</taxon>
        <taxon>Arabidopsis</taxon>
    </lineage>
</organism>
<sequence length="697" mass="78131">MATKSFLKLAADLSSFTDSSPFAKLLDSCIKSKLSAIYVRYVHASVIKSGFSNEIFIQNRLIDAYSKCGSLEDGRQVFDKMPQRNIYTWNSVVTGLTKLGFLDEADSLFRSMPERDQCTWNSMVSGFAQHDRCEEALCYFAMMHKEGFVLNEYSFASVLSACSGLNDMNKGVQVHSLIAKSPFLSDVYIGSALVDMYSKCGNVNDAQRVFDEMGDRNVVSWNSLITCFEQNGPAVEALDVFQMMLESRVEPDEVTLASVISACASLLAIKVGQEVHGRVVKNDKLRNDIILSNAFVDMYAKCSRIKEARFIFDSMPIRNVIAETSMISGYAMAASTKAARLMFTKMAERNVVSWNALIAGYTQNGENEEALSLFCLLKRESVCPTHYTFANILKACADLAELHLGMQAHVHVLKHGFKFQSGEEDDIFVGNSLIDMYVKCGCVEEGYLVFRKMMERDCVSWNAMIIGFAQNGYGNEALELFREMLESGEKPDHITMIGVLSACGHAGFVEEGRHYFSSMTRDFGVAPLRDHYTCMVDLLGRAGFLEEAKSMIEEMPMQPDSVIWGSLLAACKVHRNITLGKYVAEKLLEVEPSNSGPYVLLSNMYAELGKWEDVMNVRKSMRKEGVTKQPGCSWIKIQGHDHVFMVKDKSHPRKKQIHSLLDILIAEMRPEQDHTEIGSLSSEEMDYSSNLLWDNAM</sequence>
<dbReference type="EMBL" id="CACRSJ010000105">
    <property type="protein sequence ID" value="VYS52308.1"/>
    <property type="molecule type" value="Genomic_DNA"/>
</dbReference>
<dbReference type="FunFam" id="1.25.40.10:FF:000344">
    <property type="entry name" value="Pentatricopeptide repeat-containing protein"/>
    <property type="match status" value="1"/>
</dbReference>
<dbReference type="Pfam" id="PF20431">
    <property type="entry name" value="E_motif"/>
    <property type="match status" value="1"/>
</dbReference>
<dbReference type="PANTHER" id="PTHR47926">
    <property type="entry name" value="PENTATRICOPEPTIDE REPEAT-CONTAINING PROTEIN"/>
    <property type="match status" value="1"/>
</dbReference>
<feature type="repeat" description="PPR" evidence="2">
    <location>
        <begin position="350"/>
        <end position="384"/>
    </location>
</feature>
<evidence type="ECO:0000313" key="4">
    <source>
        <dbReference type="Proteomes" id="UP000426265"/>
    </source>
</evidence>
<feature type="repeat" description="PPR" evidence="2">
    <location>
        <begin position="186"/>
        <end position="216"/>
    </location>
</feature>
<dbReference type="PROSITE" id="PS51375">
    <property type="entry name" value="PPR"/>
    <property type="match status" value="9"/>
</dbReference>
<feature type="repeat" description="PPR" evidence="2">
    <location>
        <begin position="54"/>
        <end position="84"/>
    </location>
</feature>
<dbReference type="InterPro" id="IPR002885">
    <property type="entry name" value="PPR_rpt"/>
</dbReference>
<evidence type="ECO:0000256" key="2">
    <source>
        <dbReference type="PROSITE-ProRule" id="PRU00708"/>
    </source>
</evidence>
<dbReference type="Proteomes" id="UP000426265">
    <property type="component" value="Unassembled WGS sequence"/>
</dbReference>
<dbReference type="InterPro" id="IPR046960">
    <property type="entry name" value="PPR_At4g14850-like_plant"/>
</dbReference>
<feature type="repeat" description="PPR" evidence="2">
    <location>
        <begin position="116"/>
        <end position="150"/>
    </location>
</feature>
<feature type="repeat" description="PPR" evidence="2">
    <location>
        <begin position="594"/>
        <end position="628"/>
    </location>
</feature>
<evidence type="ECO:0000313" key="3">
    <source>
        <dbReference type="EMBL" id="VYS52308.1"/>
    </source>
</evidence>
<dbReference type="Pfam" id="PF01535">
    <property type="entry name" value="PPR"/>
    <property type="match status" value="4"/>
</dbReference>
<dbReference type="FunFam" id="1.25.40.10:FF:001181">
    <property type="entry name" value="PPR containing plant-like protein"/>
    <property type="match status" value="1"/>
</dbReference>
<dbReference type="ExpressionAtlas" id="A0A654EU91">
    <property type="expression patterns" value="baseline and differential"/>
</dbReference>
<dbReference type="Pfam" id="PF13041">
    <property type="entry name" value="PPR_2"/>
    <property type="match status" value="4"/>
</dbReference>
<accession>A0A654EU91</accession>
<dbReference type="GO" id="GO:0003723">
    <property type="term" value="F:RNA binding"/>
    <property type="evidence" value="ECO:0007669"/>
    <property type="project" value="InterPro"/>
</dbReference>
<evidence type="ECO:0000256" key="1">
    <source>
        <dbReference type="ARBA" id="ARBA00022737"/>
    </source>
</evidence>
<gene>
    <name evidence="3" type="ORF">AN1_LOCUS7770</name>
</gene>
<dbReference type="GO" id="GO:0009451">
    <property type="term" value="P:RNA modification"/>
    <property type="evidence" value="ECO:0007669"/>
    <property type="project" value="InterPro"/>
</dbReference>
<dbReference type="PANTHER" id="PTHR47926:SF433">
    <property type="entry name" value="PENTATRICOPEPTIDE REPEAT-CONTAINING PROTEIN"/>
    <property type="match status" value="1"/>
</dbReference>
<proteinExistence type="predicted"/>
<dbReference type="InterPro" id="IPR046848">
    <property type="entry name" value="E_motif"/>
</dbReference>
<feature type="repeat" description="PPR" evidence="2">
    <location>
        <begin position="426"/>
        <end position="456"/>
    </location>
</feature>